<dbReference type="PANTHER" id="PTHR40763">
    <property type="entry name" value="MEMBRANE PROTEIN-RELATED"/>
    <property type="match status" value="1"/>
</dbReference>
<evidence type="ECO:0000313" key="2">
    <source>
        <dbReference type="EMBL" id="GID09494.1"/>
    </source>
</evidence>
<comment type="caution">
    <text evidence="2">The sequence shown here is derived from an EMBL/GenBank/DDBJ whole genome shotgun (WGS) entry which is preliminary data.</text>
</comment>
<dbReference type="Pfam" id="PF08044">
    <property type="entry name" value="DUF1707"/>
    <property type="match status" value="1"/>
</dbReference>
<accession>A0A8J3NBL9</accession>
<feature type="domain" description="DUF1707" evidence="1">
    <location>
        <begin position="10"/>
        <end position="61"/>
    </location>
</feature>
<dbReference type="Proteomes" id="UP000612808">
    <property type="component" value="Unassembled WGS sequence"/>
</dbReference>
<sequence length="177" mass="19432">MNREPADSARASDADRERVADVLNLALSEGRIDFDEFEQRLDRLYPSRTYGELRALVADLPDDGAAVELRARGTKLSRSGRWTVPRAMLVDNLAGPTVLDFSTADIRTARVDVELNTRYGPTTLVLPAGAGADTSGLEVRWGTLRSKVPAEPSPGAVRFRITGRQVGGTIKIRTRRR</sequence>
<reference evidence="2" key="1">
    <citation type="submission" date="2021-01" db="EMBL/GenBank/DDBJ databases">
        <title>Whole genome shotgun sequence of Actinocatenispora rupis NBRC 107355.</title>
        <authorList>
            <person name="Komaki H."/>
            <person name="Tamura T."/>
        </authorList>
    </citation>
    <scope>NUCLEOTIDE SEQUENCE</scope>
    <source>
        <strain evidence="2">NBRC 107355</strain>
    </source>
</reference>
<dbReference type="InterPro" id="IPR012551">
    <property type="entry name" value="DUF1707_SHOCT-like"/>
</dbReference>
<protein>
    <recommendedName>
        <fullName evidence="1">DUF1707 domain-containing protein</fullName>
    </recommendedName>
</protein>
<name>A0A8J3NBL9_9ACTN</name>
<keyword evidence="3" id="KW-1185">Reference proteome</keyword>
<evidence type="ECO:0000259" key="1">
    <source>
        <dbReference type="Pfam" id="PF08044"/>
    </source>
</evidence>
<dbReference type="RefSeq" id="WP_203654326.1">
    <property type="nucleotide sequence ID" value="NZ_BAAAZM010000010.1"/>
</dbReference>
<dbReference type="EMBL" id="BOMB01000001">
    <property type="protein sequence ID" value="GID09494.1"/>
    <property type="molecule type" value="Genomic_DNA"/>
</dbReference>
<gene>
    <name evidence="2" type="ORF">Aru02nite_03830</name>
</gene>
<dbReference type="AlphaFoldDB" id="A0A8J3NBL9"/>
<proteinExistence type="predicted"/>
<dbReference type="PANTHER" id="PTHR40763:SF4">
    <property type="entry name" value="DUF1707 DOMAIN-CONTAINING PROTEIN"/>
    <property type="match status" value="1"/>
</dbReference>
<organism evidence="2 3">
    <name type="scientific">Actinocatenispora rupis</name>
    <dbReference type="NCBI Taxonomy" id="519421"/>
    <lineage>
        <taxon>Bacteria</taxon>
        <taxon>Bacillati</taxon>
        <taxon>Actinomycetota</taxon>
        <taxon>Actinomycetes</taxon>
        <taxon>Micromonosporales</taxon>
        <taxon>Micromonosporaceae</taxon>
        <taxon>Actinocatenispora</taxon>
    </lineage>
</organism>
<evidence type="ECO:0000313" key="3">
    <source>
        <dbReference type="Proteomes" id="UP000612808"/>
    </source>
</evidence>